<evidence type="ECO:0000313" key="2">
    <source>
        <dbReference type="EMBL" id="MTI97988.1"/>
    </source>
</evidence>
<reference evidence="2 3" key="1">
    <citation type="submission" date="2019-06" db="EMBL/GenBank/DDBJ databases">
        <title>Enrichment of Autotrophic Halophilic Microorganisms from Red Sea Brine Pool Using Microbial Electrosynthesis System.</title>
        <authorList>
            <person name="Alqahtani M.F."/>
            <person name="Bajracharya S."/>
            <person name="Katuri K.P."/>
            <person name="Ali M."/>
            <person name="Saikaly P.E."/>
        </authorList>
    </citation>
    <scope>NUCLEOTIDE SEQUENCE [LARGE SCALE GENOMIC DNA]</scope>
    <source>
        <strain evidence="2">MES15</strain>
    </source>
</reference>
<dbReference type="InterPro" id="IPR011856">
    <property type="entry name" value="tRNA_endonuc-like_dom_sf"/>
</dbReference>
<gene>
    <name evidence="2" type="ORF">FH752_05135</name>
</gene>
<dbReference type="GO" id="GO:0009307">
    <property type="term" value="P:DNA restriction-modification system"/>
    <property type="evidence" value="ECO:0007669"/>
    <property type="project" value="InterPro"/>
</dbReference>
<dbReference type="Pfam" id="PF04471">
    <property type="entry name" value="Mrr_cat"/>
    <property type="match status" value="1"/>
</dbReference>
<name>A0A844I1T9_9GAMM</name>
<dbReference type="EMBL" id="VENC01000004">
    <property type="protein sequence ID" value="MTI97988.1"/>
    <property type="molecule type" value="Genomic_DNA"/>
</dbReference>
<evidence type="ECO:0000259" key="1">
    <source>
        <dbReference type="Pfam" id="PF04471"/>
    </source>
</evidence>
<protein>
    <submittedName>
        <fullName evidence="2">Restriction endonuclease</fullName>
    </submittedName>
</protein>
<organism evidence="2 3">
    <name type="scientific">Marinobacter adhaerens</name>
    <dbReference type="NCBI Taxonomy" id="1033846"/>
    <lineage>
        <taxon>Bacteria</taxon>
        <taxon>Pseudomonadati</taxon>
        <taxon>Pseudomonadota</taxon>
        <taxon>Gammaproteobacteria</taxon>
        <taxon>Pseudomonadales</taxon>
        <taxon>Marinobacteraceae</taxon>
        <taxon>Marinobacter</taxon>
    </lineage>
</organism>
<dbReference type="AlphaFoldDB" id="A0A844I1T9"/>
<proteinExistence type="predicted"/>
<evidence type="ECO:0000313" key="3">
    <source>
        <dbReference type="Proteomes" id="UP000431462"/>
    </source>
</evidence>
<comment type="caution">
    <text evidence="2">The sequence shown here is derived from an EMBL/GenBank/DDBJ whole genome shotgun (WGS) entry which is preliminary data.</text>
</comment>
<dbReference type="InterPro" id="IPR007560">
    <property type="entry name" value="Restrct_endonuc_IV_Mrr"/>
</dbReference>
<dbReference type="GO" id="GO:0004519">
    <property type="term" value="F:endonuclease activity"/>
    <property type="evidence" value="ECO:0007669"/>
    <property type="project" value="UniProtKB-KW"/>
</dbReference>
<keyword evidence="2" id="KW-0255">Endonuclease</keyword>
<dbReference type="Proteomes" id="UP000431462">
    <property type="component" value="Unassembled WGS sequence"/>
</dbReference>
<accession>A0A844I1T9</accession>
<sequence length="287" mass="32586">MASEQERLVRWFYRQNWAAGEIRFEDQLLQGCTQALAKTAEQAERYVFANKRRIWNALQKQKELDVERGRRPMFHITDRNGLKAVWAPRRSNKTNVASVLRSDALWSARPKILRKIDMISDRHYEALGCLVSELAGADKILLTPPGNEGGIDFICRISVPARTHIFGGTGAPIRIVGQCKKYKSRVGVEKIRDFAKTIDDVRHRAYHLENVVPHWFRGEKGPVIGWMIGHSGFQSGSVTIANNQGILLSDSVDLAEVIAKSRNFHEALLPDDRANKLIESIGYYLHE</sequence>
<dbReference type="GO" id="GO:0003677">
    <property type="term" value="F:DNA binding"/>
    <property type="evidence" value="ECO:0007669"/>
    <property type="project" value="InterPro"/>
</dbReference>
<keyword evidence="2" id="KW-0378">Hydrolase</keyword>
<feature type="domain" description="Restriction endonuclease type IV Mrr" evidence="1">
    <location>
        <begin position="118"/>
        <end position="203"/>
    </location>
</feature>
<dbReference type="Gene3D" id="3.40.1350.10">
    <property type="match status" value="1"/>
</dbReference>
<keyword evidence="2" id="KW-0540">Nuclease</keyword>